<dbReference type="Pfam" id="PF01191">
    <property type="entry name" value="RNA_pol_Rpb5_C"/>
    <property type="match status" value="1"/>
</dbReference>
<accession>A0A6C0JUW9</accession>
<organism evidence="3">
    <name type="scientific">viral metagenome</name>
    <dbReference type="NCBI Taxonomy" id="1070528"/>
    <lineage>
        <taxon>unclassified sequences</taxon>
        <taxon>metagenomes</taxon>
        <taxon>organismal metagenomes</taxon>
    </lineage>
</organism>
<dbReference type="AlphaFoldDB" id="A0A6C0JUW9"/>
<name>A0A6C0JUW9_9ZZZZ</name>
<sequence>MSEDSYEEKIAQTYDRVNVDEESFSDPPTDSEEEQEESYDESTSYDEDEFEEYIDELPNILVDLGFKDPDIIQILGDLRSYLDGEIQDVSDEYLEMLENLYNTIFEFAGENVGRFIYDAIENTRDLPLSMMKSAYDYIVKKQLEEVFVDNRGRFDKDIARIRKGKSIPDLPAGSDYDIGFLRKMSQMLPLDRTEFSSDILNIMYIFSEEDPDDEEDISDYAQSMISAIDAMFTTRGYSPKRVASMLRFSDYNELRFTVLRTAGLPTVLVHPNVNHGSKGDAKALVHIGEIVVADSSIKEVILISKKPPTPHAVKGLAILVNGKGKSVPWSYIPHRTVLARPIAHGSYDEHVVLDKDTADELIRIYGVDGLPTYRKDDPICSYLGFRVGQVIMIKRTNRVKDGNNISVHPGPPGYRLVKEV</sequence>
<evidence type="ECO:0000259" key="2">
    <source>
        <dbReference type="Pfam" id="PF01191"/>
    </source>
</evidence>
<dbReference type="Gene3D" id="3.90.940.20">
    <property type="entry name" value="RPB5-like RNA polymerase subunit"/>
    <property type="match status" value="1"/>
</dbReference>
<protein>
    <recommendedName>
        <fullName evidence="2">RNA polymerase subunit H/Rpb5 C-terminal domain-containing protein</fullName>
    </recommendedName>
</protein>
<feature type="compositionally biased region" description="Acidic residues" evidence="1">
    <location>
        <begin position="20"/>
        <end position="46"/>
    </location>
</feature>
<dbReference type="GO" id="GO:0003899">
    <property type="term" value="F:DNA-directed RNA polymerase activity"/>
    <property type="evidence" value="ECO:0007669"/>
    <property type="project" value="InterPro"/>
</dbReference>
<evidence type="ECO:0000256" key="1">
    <source>
        <dbReference type="SAM" id="MobiDB-lite"/>
    </source>
</evidence>
<proteinExistence type="predicted"/>
<dbReference type="EMBL" id="MN740698">
    <property type="protein sequence ID" value="QHU08721.1"/>
    <property type="molecule type" value="Genomic_DNA"/>
</dbReference>
<feature type="domain" description="RNA polymerase subunit H/Rpb5 C-terminal" evidence="2">
    <location>
        <begin position="344"/>
        <end position="398"/>
    </location>
</feature>
<evidence type="ECO:0000313" key="3">
    <source>
        <dbReference type="EMBL" id="QHU08721.1"/>
    </source>
</evidence>
<feature type="region of interest" description="Disordered" evidence="1">
    <location>
        <begin position="1"/>
        <end position="46"/>
    </location>
</feature>
<dbReference type="InterPro" id="IPR000783">
    <property type="entry name" value="RNA_pol_subH/Rpb5_C"/>
</dbReference>
<dbReference type="GO" id="GO:0006351">
    <property type="term" value="P:DNA-templated transcription"/>
    <property type="evidence" value="ECO:0007669"/>
    <property type="project" value="InterPro"/>
</dbReference>
<dbReference type="SUPFAM" id="SSF55287">
    <property type="entry name" value="RPB5-like RNA polymerase subunit"/>
    <property type="match status" value="1"/>
</dbReference>
<dbReference type="InterPro" id="IPR035913">
    <property type="entry name" value="RPB5-like_sf"/>
</dbReference>
<reference evidence="3" key="1">
    <citation type="journal article" date="2020" name="Nature">
        <title>Giant virus diversity and host interactions through global metagenomics.</title>
        <authorList>
            <person name="Schulz F."/>
            <person name="Roux S."/>
            <person name="Paez-Espino D."/>
            <person name="Jungbluth S."/>
            <person name="Walsh D.A."/>
            <person name="Denef V.J."/>
            <person name="McMahon K.D."/>
            <person name="Konstantinidis K.T."/>
            <person name="Eloe-Fadrosh E.A."/>
            <person name="Kyrpides N.C."/>
            <person name="Woyke T."/>
        </authorList>
    </citation>
    <scope>NUCLEOTIDE SEQUENCE</scope>
    <source>
        <strain evidence="3">GVMAG-S-1063924-116</strain>
    </source>
</reference>
<dbReference type="GO" id="GO:0003677">
    <property type="term" value="F:DNA binding"/>
    <property type="evidence" value="ECO:0007669"/>
    <property type="project" value="InterPro"/>
</dbReference>